<proteinExistence type="predicted"/>
<organism evidence="3 4">
    <name type="scientific">Nepenthes gracilis</name>
    <name type="common">Slender pitcher plant</name>
    <dbReference type="NCBI Taxonomy" id="150966"/>
    <lineage>
        <taxon>Eukaryota</taxon>
        <taxon>Viridiplantae</taxon>
        <taxon>Streptophyta</taxon>
        <taxon>Embryophyta</taxon>
        <taxon>Tracheophyta</taxon>
        <taxon>Spermatophyta</taxon>
        <taxon>Magnoliopsida</taxon>
        <taxon>eudicotyledons</taxon>
        <taxon>Gunneridae</taxon>
        <taxon>Pentapetalae</taxon>
        <taxon>Caryophyllales</taxon>
        <taxon>Nepenthaceae</taxon>
        <taxon>Nepenthes</taxon>
    </lineage>
</organism>
<feature type="transmembrane region" description="Helical" evidence="2">
    <location>
        <begin position="6"/>
        <end position="26"/>
    </location>
</feature>
<evidence type="ECO:0000256" key="2">
    <source>
        <dbReference type="SAM" id="Phobius"/>
    </source>
</evidence>
<sequence>MMNSLGSRIIAAITITGCSLLFISYLRRKFPTSGGKCLRGPTRGPSSANVQGDHDDGSSSRSGCSSQVKVRKRVRFSIEASQRTSVRDRDKIIKWKSASRRKQEVLPQNQR</sequence>
<evidence type="ECO:0000256" key="1">
    <source>
        <dbReference type="SAM" id="MobiDB-lite"/>
    </source>
</evidence>
<dbReference type="EMBL" id="BSYO01000009">
    <property type="protein sequence ID" value="GMH09589.1"/>
    <property type="molecule type" value="Genomic_DNA"/>
</dbReference>
<gene>
    <name evidence="3" type="ORF">Nepgr_011430</name>
</gene>
<keyword evidence="2" id="KW-0812">Transmembrane</keyword>
<dbReference type="Proteomes" id="UP001279734">
    <property type="component" value="Unassembled WGS sequence"/>
</dbReference>
<reference evidence="3" key="1">
    <citation type="submission" date="2023-05" db="EMBL/GenBank/DDBJ databases">
        <title>Nepenthes gracilis genome sequencing.</title>
        <authorList>
            <person name="Fukushima K."/>
        </authorList>
    </citation>
    <scope>NUCLEOTIDE SEQUENCE</scope>
    <source>
        <strain evidence="3">SING2019-196</strain>
    </source>
</reference>
<keyword evidence="2" id="KW-1133">Transmembrane helix</keyword>
<protein>
    <submittedName>
        <fullName evidence="3">Uncharacterized protein</fullName>
    </submittedName>
</protein>
<dbReference type="AlphaFoldDB" id="A0AAD3SFB7"/>
<accession>A0AAD3SFB7</accession>
<keyword evidence="2" id="KW-0472">Membrane</keyword>
<feature type="region of interest" description="Disordered" evidence="1">
    <location>
        <begin position="33"/>
        <end position="70"/>
    </location>
</feature>
<name>A0AAD3SFB7_NEPGR</name>
<evidence type="ECO:0000313" key="3">
    <source>
        <dbReference type="EMBL" id="GMH09589.1"/>
    </source>
</evidence>
<comment type="caution">
    <text evidence="3">The sequence shown here is derived from an EMBL/GenBank/DDBJ whole genome shotgun (WGS) entry which is preliminary data.</text>
</comment>
<keyword evidence="4" id="KW-1185">Reference proteome</keyword>
<evidence type="ECO:0000313" key="4">
    <source>
        <dbReference type="Proteomes" id="UP001279734"/>
    </source>
</evidence>